<dbReference type="GO" id="GO:0004497">
    <property type="term" value="F:monooxygenase activity"/>
    <property type="evidence" value="ECO:0007669"/>
    <property type="project" value="UniProtKB-KW"/>
</dbReference>
<dbReference type="Gene3D" id="3.50.50.60">
    <property type="entry name" value="FAD/NAD(P)-binding domain"/>
    <property type="match status" value="2"/>
</dbReference>
<proteinExistence type="predicted"/>
<organism evidence="3 4">
    <name type="scientific">Microbacterium aurugineum</name>
    <dbReference type="NCBI Taxonomy" id="2851642"/>
    <lineage>
        <taxon>Bacteria</taxon>
        <taxon>Bacillati</taxon>
        <taxon>Actinomycetota</taxon>
        <taxon>Actinomycetes</taxon>
        <taxon>Micrococcales</taxon>
        <taxon>Microbacteriaceae</taxon>
        <taxon>Microbacterium</taxon>
    </lineage>
</organism>
<dbReference type="EMBL" id="CP078078">
    <property type="protein sequence ID" value="UPL19616.1"/>
    <property type="molecule type" value="Genomic_DNA"/>
</dbReference>
<gene>
    <name evidence="3" type="ORF">KV397_15465</name>
</gene>
<protein>
    <submittedName>
        <fullName evidence="3">FAD-dependent monooxygenase</fullName>
    </submittedName>
</protein>
<dbReference type="PANTHER" id="PTHR43476">
    <property type="entry name" value="3-(3-HYDROXY-PHENYL)PROPIONATE/3-HYDROXYCINNAMIC ACID HYDROXYLASE"/>
    <property type="match status" value="1"/>
</dbReference>
<keyword evidence="3" id="KW-0503">Monooxygenase</keyword>
<evidence type="ECO:0000259" key="2">
    <source>
        <dbReference type="Pfam" id="PF01494"/>
    </source>
</evidence>
<accession>A0ABY4J6L3</accession>
<dbReference type="Pfam" id="PF01494">
    <property type="entry name" value="FAD_binding_3"/>
    <property type="match status" value="1"/>
</dbReference>
<dbReference type="SUPFAM" id="SSF51905">
    <property type="entry name" value="FAD/NAD(P)-binding domain"/>
    <property type="match status" value="1"/>
</dbReference>
<evidence type="ECO:0000256" key="1">
    <source>
        <dbReference type="ARBA" id="ARBA00023002"/>
    </source>
</evidence>
<dbReference type="InterPro" id="IPR050631">
    <property type="entry name" value="PheA/TfdB_FAD_monoxygenase"/>
</dbReference>
<dbReference type="InterPro" id="IPR036188">
    <property type="entry name" value="FAD/NAD-bd_sf"/>
</dbReference>
<evidence type="ECO:0000313" key="3">
    <source>
        <dbReference type="EMBL" id="UPL19616.1"/>
    </source>
</evidence>
<name>A0ABY4J6L3_9MICO</name>
<keyword evidence="1" id="KW-0560">Oxidoreductase</keyword>
<reference evidence="3 4" key="1">
    <citation type="submission" date="2021-06" db="EMBL/GenBank/DDBJ databases">
        <title>Genome-based taxonomic framework of Microbacterium strains isolated from marine environment, the description of four new species and reclassification of four preexisting species.</title>
        <authorList>
            <person name="Lee S.D."/>
            <person name="Kim S.-M."/>
            <person name="Byeon Y.-S."/>
            <person name="Yang H.L."/>
            <person name="Kim I.S."/>
        </authorList>
    </citation>
    <scope>NUCLEOTIDE SEQUENCE [LARGE SCALE GENOMIC DNA]</scope>
    <source>
        <strain evidence="3 4">KSW4-10</strain>
    </source>
</reference>
<evidence type="ECO:0000313" key="4">
    <source>
        <dbReference type="Proteomes" id="UP000830631"/>
    </source>
</evidence>
<dbReference type="PANTHER" id="PTHR43476:SF5">
    <property type="entry name" value="FAD-DEPENDENT MONOOXYGENASE"/>
    <property type="match status" value="1"/>
</dbReference>
<dbReference type="PRINTS" id="PR00420">
    <property type="entry name" value="RNGMNOXGNASE"/>
</dbReference>
<dbReference type="InterPro" id="IPR002938">
    <property type="entry name" value="FAD-bd"/>
</dbReference>
<keyword evidence="4" id="KW-1185">Reference proteome</keyword>
<feature type="domain" description="FAD-binding" evidence="2">
    <location>
        <begin position="21"/>
        <end position="352"/>
    </location>
</feature>
<dbReference type="Proteomes" id="UP000830631">
    <property type="component" value="Chromosome"/>
</dbReference>
<sequence>MLASSHAERDAVCMDTRSDTDTDTVIVGGGPAGLMLGLLLARRGLRVTVIEKHADFLRDFRGDTIHPSTQELLGELGLLDDFLARPHADMSEVTLSWHGTELTLADFSHLPTARKVMTFMPQWDFLDLLASSAEEFPGFRLLRSTRIQDVVREEGRIVGVTGTGPDGPVDIRAHLVVDASGRDSELRTAAGLSPVGVAASMDVLWFRLPKDGDEVYPFIQAGAGMAITIDRGDFFQIAHVIPAGAWTGSEDDLHRMNERLRRISPRLGAAAAHLRPADVHLLRVRLERLRRWHVDGLLCIGDSAHAMSPAGGVGINLAIQDAVAADRILGPVLSTRVPQRADLRRVERRRVWPVIVTQAIQRRLQGPLLASGAADAPLPFPLRMLRDHPRLSRITGRFVGIGARPEYLR</sequence>